<protein>
    <submittedName>
        <fullName evidence="2">Uncharacterized protein</fullName>
    </submittedName>
</protein>
<dbReference type="Proteomes" id="UP000231157">
    <property type="component" value="Unassembled WGS sequence"/>
</dbReference>
<comment type="caution">
    <text evidence="2">The sequence shown here is derived from an EMBL/GenBank/DDBJ whole genome shotgun (WGS) entry which is preliminary data.</text>
</comment>
<feature type="transmembrane region" description="Helical" evidence="1">
    <location>
        <begin position="9"/>
        <end position="30"/>
    </location>
</feature>
<feature type="transmembrane region" description="Helical" evidence="1">
    <location>
        <begin position="104"/>
        <end position="123"/>
    </location>
</feature>
<dbReference type="EMBL" id="PFAZ01000001">
    <property type="protein sequence ID" value="PIR89390.1"/>
    <property type="molecule type" value="Genomic_DNA"/>
</dbReference>
<reference evidence="3" key="1">
    <citation type="submission" date="2017-09" db="EMBL/GenBank/DDBJ databases">
        <title>Depth-based differentiation of microbial function through sediment-hosted aquifers and enrichment of novel symbionts in the deep terrestrial subsurface.</title>
        <authorList>
            <person name="Probst A.J."/>
            <person name="Ladd B."/>
            <person name="Jarett J.K."/>
            <person name="Geller-Mcgrath D.E."/>
            <person name="Sieber C.M.K."/>
            <person name="Emerson J.B."/>
            <person name="Anantharaman K."/>
            <person name="Thomas B.C."/>
            <person name="Malmstrom R."/>
            <person name="Stieglmeier M."/>
            <person name="Klingl A."/>
            <person name="Woyke T."/>
            <person name="Ryan C.M."/>
            <person name="Banfield J.F."/>
        </authorList>
    </citation>
    <scope>NUCLEOTIDE SEQUENCE [LARGE SCALE GENOMIC DNA]</scope>
</reference>
<evidence type="ECO:0000313" key="2">
    <source>
        <dbReference type="EMBL" id="PIR89390.1"/>
    </source>
</evidence>
<evidence type="ECO:0000313" key="3">
    <source>
        <dbReference type="Proteomes" id="UP000231157"/>
    </source>
</evidence>
<feature type="transmembrane region" description="Helical" evidence="1">
    <location>
        <begin position="73"/>
        <end position="92"/>
    </location>
</feature>
<feature type="transmembrane region" description="Helical" evidence="1">
    <location>
        <begin position="42"/>
        <end position="61"/>
    </location>
</feature>
<keyword evidence="1" id="KW-0812">Transmembrane</keyword>
<keyword evidence="1" id="KW-0472">Membrane</keyword>
<dbReference type="AlphaFoldDB" id="A0A2H0USJ4"/>
<name>A0A2H0USJ4_9BACT</name>
<accession>A0A2H0USJ4</accession>
<sequence length="128" mass="14557">MFKIKKETVVVTTSALLTVVAAMHLLRIIFNVDIKINGTSLMIWPSYVAVLALGFLAVLNLESIERRNKTTWIKFIMWLFVLDAIGVFYSWMSNLSYWGISRNGFGVITLFDVLIVIILATSIRKANR</sequence>
<evidence type="ECO:0000256" key="1">
    <source>
        <dbReference type="SAM" id="Phobius"/>
    </source>
</evidence>
<organism evidence="2 3">
    <name type="scientific">Candidatus Harrisonbacteria bacterium CG10_big_fil_rev_8_21_14_0_10_40_38</name>
    <dbReference type="NCBI Taxonomy" id="1974583"/>
    <lineage>
        <taxon>Bacteria</taxon>
        <taxon>Candidatus Harrisoniibacteriota</taxon>
    </lineage>
</organism>
<keyword evidence="1" id="KW-1133">Transmembrane helix</keyword>
<gene>
    <name evidence="2" type="ORF">COU07_00625</name>
</gene>
<proteinExistence type="predicted"/>